<dbReference type="InterPro" id="IPR003938">
    <property type="entry name" value="K_chnl_volt-dep_EAG/ELK/ERG"/>
</dbReference>
<feature type="transmembrane region" description="Helical" evidence="6">
    <location>
        <begin position="342"/>
        <end position="363"/>
    </location>
</feature>
<organism evidence="8">
    <name type="scientific">Noctiluca scintillans</name>
    <name type="common">Sea sparkle</name>
    <name type="synonym">Red tide dinoflagellate</name>
    <dbReference type="NCBI Taxonomy" id="2966"/>
    <lineage>
        <taxon>Eukaryota</taxon>
        <taxon>Sar</taxon>
        <taxon>Alveolata</taxon>
        <taxon>Dinophyceae</taxon>
        <taxon>Noctilucales</taxon>
        <taxon>Noctilucaceae</taxon>
        <taxon>Noctiluca</taxon>
    </lineage>
</organism>
<keyword evidence="2 6" id="KW-0812">Transmembrane</keyword>
<proteinExistence type="predicted"/>
<dbReference type="SUPFAM" id="SSF51206">
    <property type="entry name" value="cAMP-binding domain-like"/>
    <property type="match status" value="1"/>
</dbReference>
<dbReference type="InterPro" id="IPR018490">
    <property type="entry name" value="cNMP-bd_dom_sf"/>
</dbReference>
<evidence type="ECO:0000256" key="5">
    <source>
        <dbReference type="SAM" id="MobiDB-lite"/>
    </source>
</evidence>
<dbReference type="PANTHER" id="PTHR10217:SF435">
    <property type="entry name" value="POTASSIUM VOLTAGE-GATED CHANNEL PROTEIN EAG"/>
    <property type="match status" value="1"/>
</dbReference>
<evidence type="ECO:0000256" key="2">
    <source>
        <dbReference type="ARBA" id="ARBA00022692"/>
    </source>
</evidence>
<dbReference type="InterPro" id="IPR050818">
    <property type="entry name" value="KCNH_animal-type"/>
</dbReference>
<dbReference type="PANTHER" id="PTHR10217">
    <property type="entry name" value="VOLTAGE AND LIGAND GATED POTASSIUM CHANNEL"/>
    <property type="match status" value="1"/>
</dbReference>
<evidence type="ECO:0000256" key="3">
    <source>
        <dbReference type="ARBA" id="ARBA00022989"/>
    </source>
</evidence>
<dbReference type="Pfam" id="PF00520">
    <property type="entry name" value="Ion_trans"/>
    <property type="match status" value="1"/>
</dbReference>
<feature type="transmembrane region" description="Helical" evidence="6">
    <location>
        <begin position="311"/>
        <end position="330"/>
    </location>
</feature>
<sequence>MFRRRGHAFLSRLVPHRKHLDSKSHELLDVSSSKSVGSVSFSRGVGHSREPSVSSCLQTSGGTSSSSRLVFRDRTSTDPSWKVYHSLPEQDTMQDPFPFMQFSPSGGTISPNSRFHHGWSALVFFAILLSCVVIPLEFCLFTVPHLDPPNAVSAIDWALDVVFILDFCFNWNIAIEVVNEDQSTFLVTDRYQIALRYLHSWCVPDLVSAIPVEVFCVDRCSRRWNTIKLIRVVRLLRVRRQLKEVSRRFAEVTFHKNVALVGWLFLGLLVTHVISCVWALAGQLSWDEDEGRSWVMEYQENSGTKVNLTSWSLYWVSLYWGITTLTSIGYGDIAPQNMFEIVICSVLMLVGALSWTCVMAYVIDAVGSMGSEDAQYLATMDKLKLTLQQRNVSDLVQRRVRAFYTNVLEQRHNSTYVSLLQVLSPQLRAEVAFGLAQESVNAVWFFKKNGEDVCRYRFLVAIAWHLQPIVYASDEAIFHERSLTIVRRGMVFHSRRLLTRGQTFGDDMLLNAPELINKEAALSLTAVQMMTLSRRHLDVVLDGGAFWDEARIIRRAAIRLAIIRLMLVATRHPCEHRSSRVRSKGDWLIELLVMHKLGRRHTGSNQQTGLSPFCAALDGPSAFSRNISAMAEATGSMTKFQRSEIFHFSSAVRKRFLQATRNMETPSEIMSGTSRRADKNRLMRRESSDEAVFGHVKDDAMPTRSSVSLEGLVGRVVHRQFDLLNKRLGKLEDNQAKLNEFMRTGE</sequence>
<feature type="compositionally biased region" description="Polar residues" evidence="5">
    <location>
        <begin position="51"/>
        <end position="68"/>
    </location>
</feature>
<evidence type="ECO:0000256" key="4">
    <source>
        <dbReference type="ARBA" id="ARBA00023136"/>
    </source>
</evidence>
<reference evidence="8" key="1">
    <citation type="submission" date="2021-01" db="EMBL/GenBank/DDBJ databases">
        <authorList>
            <person name="Corre E."/>
            <person name="Pelletier E."/>
            <person name="Niang G."/>
            <person name="Scheremetjew M."/>
            <person name="Finn R."/>
            <person name="Kale V."/>
            <person name="Holt S."/>
            <person name="Cochrane G."/>
            <person name="Meng A."/>
            <person name="Brown T."/>
            <person name="Cohen L."/>
        </authorList>
    </citation>
    <scope>NUCLEOTIDE SEQUENCE</scope>
</reference>
<feature type="domain" description="Ion transport" evidence="7">
    <location>
        <begin position="118"/>
        <end position="370"/>
    </location>
</feature>
<gene>
    <name evidence="8" type="ORF">NSCI0253_LOCUS13357</name>
</gene>
<dbReference type="PRINTS" id="PR01463">
    <property type="entry name" value="EAGCHANLFMLY"/>
</dbReference>
<dbReference type="AlphaFoldDB" id="A0A7S1A0X4"/>
<keyword evidence="3 6" id="KW-1133">Transmembrane helix</keyword>
<evidence type="ECO:0000259" key="7">
    <source>
        <dbReference type="Pfam" id="PF00520"/>
    </source>
</evidence>
<feature type="transmembrane region" description="Helical" evidence="6">
    <location>
        <begin position="257"/>
        <end position="281"/>
    </location>
</feature>
<protein>
    <recommendedName>
        <fullName evidence="7">Ion transport domain-containing protein</fullName>
    </recommendedName>
</protein>
<evidence type="ECO:0000256" key="1">
    <source>
        <dbReference type="ARBA" id="ARBA00004141"/>
    </source>
</evidence>
<dbReference type="Gene3D" id="1.10.287.70">
    <property type="match status" value="1"/>
</dbReference>
<dbReference type="EMBL" id="HBFQ01019071">
    <property type="protein sequence ID" value="CAD8839009.1"/>
    <property type="molecule type" value="Transcribed_RNA"/>
</dbReference>
<name>A0A7S1A0X4_NOCSC</name>
<dbReference type="GO" id="GO:0005249">
    <property type="term" value="F:voltage-gated potassium channel activity"/>
    <property type="evidence" value="ECO:0007669"/>
    <property type="project" value="InterPro"/>
</dbReference>
<dbReference type="GO" id="GO:0042391">
    <property type="term" value="P:regulation of membrane potential"/>
    <property type="evidence" value="ECO:0007669"/>
    <property type="project" value="TreeGrafter"/>
</dbReference>
<evidence type="ECO:0000313" key="8">
    <source>
        <dbReference type="EMBL" id="CAD8839009.1"/>
    </source>
</evidence>
<feature type="transmembrane region" description="Helical" evidence="6">
    <location>
        <begin position="119"/>
        <end position="143"/>
    </location>
</feature>
<comment type="subcellular location">
    <subcellularLocation>
        <location evidence="1">Membrane</location>
        <topology evidence="1">Multi-pass membrane protein</topology>
    </subcellularLocation>
</comment>
<dbReference type="GO" id="GO:0005886">
    <property type="term" value="C:plasma membrane"/>
    <property type="evidence" value="ECO:0007669"/>
    <property type="project" value="TreeGrafter"/>
</dbReference>
<feature type="region of interest" description="Disordered" evidence="5">
    <location>
        <begin position="41"/>
        <end position="69"/>
    </location>
</feature>
<evidence type="ECO:0000256" key="6">
    <source>
        <dbReference type="SAM" id="Phobius"/>
    </source>
</evidence>
<dbReference type="InterPro" id="IPR005821">
    <property type="entry name" value="Ion_trans_dom"/>
</dbReference>
<keyword evidence="4 6" id="KW-0472">Membrane</keyword>
<accession>A0A7S1A0X4</accession>
<dbReference type="SUPFAM" id="SSF81324">
    <property type="entry name" value="Voltage-gated potassium channels"/>
    <property type="match status" value="1"/>
</dbReference>
<feature type="transmembrane region" description="Helical" evidence="6">
    <location>
        <begin position="155"/>
        <end position="175"/>
    </location>
</feature>
<dbReference type="Gene3D" id="1.10.287.630">
    <property type="entry name" value="Helix hairpin bin"/>
    <property type="match status" value="1"/>
</dbReference>